<feature type="compositionally biased region" description="Pro residues" evidence="1">
    <location>
        <begin position="874"/>
        <end position="885"/>
    </location>
</feature>
<accession>A0A5J4WBJ2</accession>
<dbReference type="Proteomes" id="UP000324800">
    <property type="component" value="Unassembled WGS sequence"/>
</dbReference>
<feature type="region of interest" description="Disordered" evidence="1">
    <location>
        <begin position="865"/>
        <end position="904"/>
    </location>
</feature>
<evidence type="ECO:0000256" key="2">
    <source>
        <dbReference type="SAM" id="Phobius"/>
    </source>
</evidence>
<protein>
    <recommendedName>
        <fullName evidence="6">Tail specific protease domain-containing protein</fullName>
    </recommendedName>
</protein>
<evidence type="ECO:0000313" key="4">
    <source>
        <dbReference type="EMBL" id="KAA6391729.1"/>
    </source>
</evidence>
<dbReference type="OrthoDB" id="10260092at2759"/>
<organism evidence="4 5">
    <name type="scientific">Streblomastix strix</name>
    <dbReference type="NCBI Taxonomy" id="222440"/>
    <lineage>
        <taxon>Eukaryota</taxon>
        <taxon>Metamonada</taxon>
        <taxon>Preaxostyla</taxon>
        <taxon>Oxymonadida</taxon>
        <taxon>Streblomastigidae</taxon>
        <taxon>Streblomastix</taxon>
    </lineage>
</organism>
<keyword evidence="3" id="KW-0732">Signal</keyword>
<proteinExistence type="predicted"/>
<dbReference type="InterPro" id="IPR052766">
    <property type="entry name" value="S41A_metabolite_peptidase"/>
</dbReference>
<evidence type="ECO:0000313" key="5">
    <source>
        <dbReference type="Proteomes" id="UP000324800"/>
    </source>
</evidence>
<dbReference type="PANTHER" id="PTHR37049">
    <property type="entry name" value="PEPTIDASE S41 FAMILY PROTEIN"/>
    <property type="match status" value="1"/>
</dbReference>
<feature type="chain" id="PRO_5023838064" description="Tail specific protease domain-containing protein" evidence="3">
    <location>
        <begin position="21"/>
        <end position="1000"/>
    </location>
</feature>
<keyword evidence="2" id="KW-0472">Membrane</keyword>
<evidence type="ECO:0008006" key="6">
    <source>
        <dbReference type="Google" id="ProtNLM"/>
    </source>
</evidence>
<evidence type="ECO:0000256" key="1">
    <source>
        <dbReference type="SAM" id="MobiDB-lite"/>
    </source>
</evidence>
<feature type="signal peptide" evidence="3">
    <location>
        <begin position="1"/>
        <end position="20"/>
    </location>
</feature>
<gene>
    <name evidence="4" type="ORF">EZS28_012743</name>
</gene>
<dbReference type="Gene3D" id="3.90.226.10">
    <property type="entry name" value="2-enoyl-CoA Hydratase, Chain A, domain 1"/>
    <property type="match status" value="1"/>
</dbReference>
<reference evidence="4 5" key="1">
    <citation type="submission" date="2019-03" db="EMBL/GenBank/DDBJ databases">
        <title>Single cell metagenomics reveals metabolic interactions within the superorganism composed of flagellate Streblomastix strix and complex community of Bacteroidetes bacteria on its surface.</title>
        <authorList>
            <person name="Treitli S.C."/>
            <person name="Kolisko M."/>
            <person name="Husnik F."/>
            <person name="Keeling P."/>
            <person name="Hampl V."/>
        </authorList>
    </citation>
    <scope>NUCLEOTIDE SEQUENCE [LARGE SCALE GENOMIC DNA]</scope>
    <source>
        <strain evidence="4">ST1C</strain>
    </source>
</reference>
<dbReference type="SUPFAM" id="SSF52096">
    <property type="entry name" value="ClpP/crotonase"/>
    <property type="match status" value="1"/>
</dbReference>
<dbReference type="AlphaFoldDB" id="A0A5J4WBJ2"/>
<feature type="compositionally biased region" description="Basic and acidic residues" evidence="1">
    <location>
        <begin position="946"/>
        <end position="972"/>
    </location>
</feature>
<dbReference type="PANTHER" id="PTHR37049:SF4">
    <property type="entry name" value="RHODANESE DOMAIN-CONTAINING PROTEIN"/>
    <property type="match status" value="1"/>
</dbReference>
<evidence type="ECO:0000256" key="3">
    <source>
        <dbReference type="SAM" id="SignalP"/>
    </source>
</evidence>
<comment type="caution">
    <text evidence="4">The sequence shown here is derived from an EMBL/GenBank/DDBJ whole genome shotgun (WGS) entry which is preliminary data.</text>
</comment>
<sequence>MAIMLGFLFAFTFVVQQIHAECQFNSGLYLYNKAVLDCLQNVTLQPNEATVTVTELKKYFSSYAFRDVNLNLPGPPIGYGGQSVHIFDRLDEIAESATNLFDFYQDITELVGSLHCAHTVYQSACFQNMVMYTPYTFRFEIDPSTGRHRAIGSTGVWSAPDTTFGYRIINSTVLYINDLGLPIYNLDGKLNENSYTPEEAIVKWANQYESISRNPYAREEFARSYSYFIRPLYTYPIPKTFNQTFLYIDRVTGQAVEAQVPYMFRAMTNIPSVMSQCPIDPFYLPEQGKEQNSIRNTSRYEEVKKIMDSRPKDKKERTKYFLKVLKDLERKMHERIRDILVPFWREQKESLKKIGEKAVIKSTKKFDPVYKQALITPGKHISDPIIEKKKNAPSNIDDFIIAYMSDDQSLLAFYIPSQSLGIIRIPTFSPNDYEQFQWDFYQIVRIFADKNSRFYAKKLLLDLRYNGGGYARLPPIVFQFLFPQADSPIWPPMDVVQAPINSLRYAINDYYIKEEGTEDSEIQVDEKTGELITDYFQQEGYQRTTSIHLSGKEDTDNITVNLTKRAVFYAGHADKLREYSLDWQYFRSVHWQRKDVFALANGYCISACAVFAKAISAKKVGRTIALGNFGGVHNKARFNFGTAGGSSVVDNEYIEYLRDYWNYDESAFDGMAVDGTEFPDPFFRTNTLVTYVQMELYGQTPKTSQYHNEFYIYDADFHINWAEQYLDVIYEDEVLANSIYRRVIQELNQKLGIFQSNANRNSQGKGNDDTDAEIGCAAGEVFISTTGSLEDCKSLEDKDLHAVYGYKCSIEDDTARNIDTGEIETGEFIKQTSGCIFSHCQAGYNRENGKCVAAQLFYGEEESQVRPPYLEPTIPDPDPIDPTPDPTDKEPQPEPETPAKEEKSSNSGWIAVTIVFIVIAVILVIALVSVILYNIFSKRRLEAKNKEDLQRHSEELDEQRLAIAKERQRSKVEVNTNEDEDEKQRKEKKKSKGKHAIEDA</sequence>
<dbReference type="InterPro" id="IPR029045">
    <property type="entry name" value="ClpP/crotonase-like_dom_sf"/>
</dbReference>
<feature type="transmembrane region" description="Helical" evidence="2">
    <location>
        <begin position="909"/>
        <end position="936"/>
    </location>
</feature>
<keyword evidence="2" id="KW-1133">Transmembrane helix</keyword>
<dbReference type="EMBL" id="SNRW01002780">
    <property type="protein sequence ID" value="KAA6391729.1"/>
    <property type="molecule type" value="Genomic_DNA"/>
</dbReference>
<name>A0A5J4WBJ2_9EUKA</name>
<keyword evidence="2" id="KW-0812">Transmembrane</keyword>
<feature type="compositionally biased region" description="Basic and acidic residues" evidence="1">
    <location>
        <begin position="886"/>
        <end position="904"/>
    </location>
</feature>
<feature type="region of interest" description="Disordered" evidence="1">
    <location>
        <begin position="946"/>
        <end position="1000"/>
    </location>
</feature>